<dbReference type="SUPFAM" id="SSF52047">
    <property type="entry name" value="RNI-like"/>
    <property type="match status" value="1"/>
</dbReference>
<dbReference type="EMBL" id="PGOL01001843">
    <property type="protein sequence ID" value="PKI53687.1"/>
    <property type="molecule type" value="Genomic_DNA"/>
</dbReference>
<keyword evidence="4" id="KW-1185">Reference proteome</keyword>
<evidence type="ECO:0000313" key="3">
    <source>
        <dbReference type="EMBL" id="PKI53687.1"/>
    </source>
</evidence>
<evidence type="ECO:0000256" key="1">
    <source>
        <dbReference type="SAM" id="MobiDB-lite"/>
    </source>
</evidence>
<dbReference type="Proteomes" id="UP000233551">
    <property type="component" value="Unassembled WGS sequence"/>
</dbReference>
<feature type="compositionally biased region" description="Basic residues" evidence="1">
    <location>
        <begin position="1"/>
        <end position="10"/>
    </location>
</feature>
<name>A0A2I0JBS4_PUNGR</name>
<proteinExistence type="predicted"/>
<organism evidence="3 4">
    <name type="scientific">Punica granatum</name>
    <name type="common">Pomegranate</name>
    <dbReference type="NCBI Taxonomy" id="22663"/>
    <lineage>
        <taxon>Eukaryota</taxon>
        <taxon>Viridiplantae</taxon>
        <taxon>Streptophyta</taxon>
        <taxon>Embryophyta</taxon>
        <taxon>Tracheophyta</taxon>
        <taxon>Spermatophyta</taxon>
        <taxon>Magnoliopsida</taxon>
        <taxon>eudicotyledons</taxon>
        <taxon>Gunneridae</taxon>
        <taxon>Pentapetalae</taxon>
        <taxon>rosids</taxon>
        <taxon>malvids</taxon>
        <taxon>Myrtales</taxon>
        <taxon>Lythraceae</taxon>
        <taxon>Punica</taxon>
    </lineage>
</organism>
<evidence type="ECO:0000259" key="2">
    <source>
        <dbReference type="Pfam" id="PF24758"/>
    </source>
</evidence>
<dbReference type="PANTHER" id="PTHR31639:SF256">
    <property type="entry name" value="OS07G0242900 PROTEIN"/>
    <property type="match status" value="1"/>
</dbReference>
<dbReference type="AlphaFoldDB" id="A0A2I0JBS4"/>
<feature type="region of interest" description="Disordered" evidence="1">
    <location>
        <begin position="1"/>
        <end position="33"/>
    </location>
</feature>
<protein>
    <recommendedName>
        <fullName evidence="2">F-box/LRR-repeat protein 15/At3g58940/PEG3-like LRR domain-containing protein</fullName>
    </recommendedName>
</protein>
<feature type="domain" description="F-box/LRR-repeat protein 15/At3g58940/PEG3-like LRR" evidence="2">
    <location>
        <begin position="241"/>
        <end position="327"/>
    </location>
</feature>
<accession>A0A2I0JBS4</accession>
<dbReference type="Gene3D" id="3.80.10.10">
    <property type="entry name" value="Ribonuclease Inhibitor"/>
    <property type="match status" value="1"/>
</dbReference>
<dbReference type="STRING" id="22663.A0A2I0JBS4"/>
<gene>
    <name evidence="3" type="ORF">CRG98_025928</name>
</gene>
<evidence type="ECO:0000313" key="4">
    <source>
        <dbReference type="Proteomes" id="UP000233551"/>
    </source>
</evidence>
<comment type="caution">
    <text evidence="3">The sequence shown here is derived from an EMBL/GenBank/DDBJ whole genome shotgun (WGS) entry which is preliminary data.</text>
</comment>
<reference evidence="3 4" key="1">
    <citation type="submission" date="2017-11" db="EMBL/GenBank/DDBJ databases">
        <title>De-novo sequencing of pomegranate (Punica granatum L.) genome.</title>
        <authorList>
            <person name="Akparov Z."/>
            <person name="Amiraslanov A."/>
            <person name="Hajiyeva S."/>
            <person name="Abbasov M."/>
            <person name="Kaur K."/>
            <person name="Hamwieh A."/>
            <person name="Solovyev V."/>
            <person name="Salamov A."/>
            <person name="Braich B."/>
            <person name="Kosarev P."/>
            <person name="Mahmoud A."/>
            <person name="Hajiyev E."/>
            <person name="Babayeva S."/>
            <person name="Izzatullayeva V."/>
            <person name="Mammadov A."/>
            <person name="Mammadov A."/>
            <person name="Sharifova S."/>
            <person name="Ojaghi J."/>
            <person name="Eynullazada K."/>
            <person name="Bayramov B."/>
            <person name="Abdulazimova A."/>
            <person name="Shahmuradov I."/>
        </authorList>
    </citation>
    <scope>NUCLEOTIDE SEQUENCE [LARGE SCALE GENOMIC DNA]</scope>
    <source>
        <strain evidence="4">cv. AG2017</strain>
        <tissue evidence="3">Leaf</tissue>
    </source>
</reference>
<dbReference type="InterPro" id="IPR032675">
    <property type="entry name" value="LRR_dom_sf"/>
</dbReference>
<dbReference type="PANTHER" id="PTHR31639">
    <property type="entry name" value="F-BOX PROTEIN-LIKE"/>
    <property type="match status" value="1"/>
</dbReference>
<dbReference type="InterPro" id="IPR055411">
    <property type="entry name" value="LRR_FXL15/At3g58940/PEG3-like"/>
</dbReference>
<dbReference type="Pfam" id="PF24758">
    <property type="entry name" value="LRR_At5g56370"/>
    <property type="match status" value="1"/>
</dbReference>
<sequence length="530" mass="59556">MAKKRLRKPSSPHPTGNRGFIIRPPPSTSASWPFDGSGDVIGFDADFAQLVVHLNEPASAIDHKSPASMAHGRSSTLSLDGNSEEIIDSNDHAEGLVPKFAIRDNQSSEEPHYGKASGGMSRKAADIMTSKRQRGRVLLEKTEAALAKEIIRDILSRISAVRHVVRASATCRKWREAFPKNLRALSFKSHEDGFQSLTTGQIEFLITRMIFLRTMGLQSLVIQDFGNHEFSAFGVMSWLLHAKDSLRELHYEVRTNPAMNFVDIISRMQTLEKLHLGQVCIERVNPNHHQFTSLRSLSLCHVKILDVDLSLLLSAICPKLESVELAGFYPSESLVEDSAPRFRMFDATLDKLILEADRIEDFYWGPSSRLRFFKFIGKGSLRGISINNIGMLPMPHIEICDSAENLEIIKFALFGISGQRWCPQLSFLSLRCECGDAELFPYCLPASACFENVVHLKVGWSIYIPMDDFLGSLEGLLGRCPSLKNVTVNGRISGYRSYDYNHCQKMTCFNNAMVRILRNYANVEVNFNFC</sequence>